<dbReference type="RefSeq" id="WP_089378182.1">
    <property type="nucleotide sequence ID" value="NZ_FZNX01000003.1"/>
</dbReference>
<protein>
    <submittedName>
        <fullName evidence="1">Uncharacterized protein</fullName>
    </submittedName>
</protein>
<sequence>MASNQSYLITVKNNITEKEGINLLLNSKDNFILPDSKSKKSILTFLGVSIKYIRAFDLILLPNYLTPQEEITIENVDDITLVELKTTKKKLTNIPRGFFFGATENEFNLARKIKEKYKFCFVSLHKDSLGYELLSLSELEKIIKNKRIQYQINL</sequence>
<dbReference type="OrthoDB" id="1349264at2"/>
<evidence type="ECO:0000313" key="1">
    <source>
        <dbReference type="EMBL" id="SNR58851.1"/>
    </source>
</evidence>
<organism evidence="1 2">
    <name type="scientific">Lutibacter flavus</name>
    <dbReference type="NCBI Taxonomy" id="691689"/>
    <lineage>
        <taxon>Bacteria</taxon>
        <taxon>Pseudomonadati</taxon>
        <taxon>Bacteroidota</taxon>
        <taxon>Flavobacteriia</taxon>
        <taxon>Flavobacteriales</taxon>
        <taxon>Flavobacteriaceae</taxon>
        <taxon>Lutibacter</taxon>
    </lineage>
</organism>
<keyword evidence="2" id="KW-1185">Reference proteome</keyword>
<dbReference type="EMBL" id="FZNX01000003">
    <property type="protein sequence ID" value="SNR58851.1"/>
    <property type="molecule type" value="Genomic_DNA"/>
</dbReference>
<name>A0A238XJU3_9FLAO</name>
<reference evidence="2" key="1">
    <citation type="submission" date="2017-06" db="EMBL/GenBank/DDBJ databases">
        <authorList>
            <person name="Varghese N."/>
            <person name="Submissions S."/>
        </authorList>
    </citation>
    <scope>NUCLEOTIDE SEQUENCE [LARGE SCALE GENOMIC DNA]</scope>
    <source>
        <strain evidence="2">DSM 27993</strain>
    </source>
</reference>
<evidence type="ECO:0000313" key="2">
    <source>
        <dbReference type="Proteomes" id="UP000198412"/>
    </source>
</evidence>
<dbReference type="Proteomes" id="UP000198412">
    <property type="component" value="Unassembled WGS sequence"/>
</dbReference>
<accession>A0A238XJU3</accession>
<proteinExistence type="predicted"/>
<gene>
    <name evidence="1" type="ORF">SAMN04488111_1865</name>
</gene>
<dbReference type="AlphaFoldDB" id="A0A238XJU3"/>